<evidence type="ECO:0000313" key="3">
    <source>
        <dbReference type="EMBL" id="PEN13101.1"/>
    </source>
</evidence>
<accession>A0A2A8CWV7</accession>
<reference evidence="3 4" key="1">
    <citation type="submission" date="2017-10" db="EMBL/GenBank/DDBJ databases">
        <title>Draft genome of Longibacter Salinarum.</title>
        <authorList>
            <person name="Goh K.M."/>
            <person name="Shamsir M.S."/>
            <person name="Lim S.W."/>
        </authorList>
    </citation>
    <scope>NUCLEOTIDE SEQUENCE [LARGE SCALE GENOMIC DNA]</scope>
    <source>
        <strain evidence="3 4">KCTC 52045</strain>
    </source>
</reference>
<name>A0A2A8CWV7_9BACT</name>
<comment type="caution">
    <text evidence="3">The sequence shown here is derived from an EMBL/GenBank/DDBJ whole genome shotgun (WGS) entry which is preliminary data.</text>
</comment>
<evidence type="ECO:0000256" key="1">
    <source>
        <dbReference type="SAM" id="MobiDB-lite"/>
    </source>
</evidence>
<proteinExistence type="predicted"/>
<keyword evidence="2" id="KW-0732">Signal</keyword>
<organism evidence="3 4">
    <name type="scientific">Longibacter salinarum</name>
    <dbReference type="NCBI Taxonomy" id="1850348"/>
    <lineage>
        <taxon>Bacteria</taxon>
        <taxon>Pseudomonadati</taxon>
        <taxon>Rhodothermota</taxon>
        <taxon>Rhodothermia</taxon>
        <taxon>Rhodothermales</taxon>
        <taxon>Salisaetaceae</taxon>
        <taxon>Longibacter</taxon>
    </lineage>
</organism>
<keyword evidence="4" id="KW-1185">Reference proteome</keyword>
<feature type="region of interest" description="Disordered" evidence="1">
    <location>
        <begin position="22"/>
        <end position="48"/>
    </location>
</feature>
<dbReference type="EMBL" id="PDEQ01000005">
    <property type="protein sequence ID" value="PEN13101.1"/>
    <property type="molecule type" value="Genomic_DNA"/>
</dbReference>
<evidence type="ECO:0000256" key="2">
    <source>
        <dbReference type="SAM" id="SignalP"/>
    </source>
</evidence>
<dbReference type="PROSITE" id="PS51257">
    <property type="entry name" value="PROKAR_LIPOPROTEIN"/>
    <property type="match status" value="1"/>
</dbReference>
<protein>
    <submittedName>
        <fullName evidence="3">Uncharacterized protein</fullName>
    </submittedName>
</protein>
<dbReference type="RefSeq" id="WP_098075693.1">
    <property type="nucleotide sequence ID" value="NZ_PDEQ01000005.1"/>
</dbReference>
<feature type="chain" id="PRO_5012337374" evidence="2">
    <location>
        <begin position="19"/>
        <end position="119"/>
    </location>
</feature>
<dbReference type="AlphaFoldDB" id="A0A2A8CWV7"/>
<sequence length="119" mass="12922">MRCALTLLLGLVLAFGTAGCLTSDSTPANPPSASQDTSQHSDNTVTGTGTISFVDLEGGFYAITSDDGVKYDPTGSLEEDFQQEGLRVRFTVRPKEDVMTTRMWGTPVEVEEIERIEDE</sequence>
<dbReference type="Proteomes" id="UP000220102">
    <property type="component" value="Unassembled WGS sequence"/>
</dbReference>
<feature type="signal peptide" evidence="2">
    <location>
        <begin position="1"/>
        <end position="18"/>
    </location>
</feature>
<evidence type="ECO:0000313" key="4">
    <source>
        <dbReference type="Proteomes" id="UP000220102"/>
    </source>
</evidence>
<gene>
    <name evidence="3" type="ORF">CRI94_10635</name>
</gene>
<dbReference type="OrthoDB" id="1678364at2"/>